<reference evidence="1 2" key="1">
    <citation type="submission" date="2019-07" db="EMBL/GenBank/DDBJ databases">
        <title>Draft genome for Aliikangiella sp. M105.</title>
        <authorList>
            <person name="Wang G."/>
        </authorList>
    </citation>
    <scope>NUCLEOTIDE SEQUENCE [LARGE SCALE GENOMIC DNA]</scope>
    <source>
        <strain evidence="1 2">M105</strain>
    </source>
</reference>
<evidence type="ECO:0000313" key="1">
    <source>
        <dbReference type="EMBL" id="TQV88283.1"/>
    </source>
</evidence>
<dbReference type="RefSeq" id="WP_142892791.1">
    <property type="nucleotide sequence ID" value="NZ_ML660162.1"/>
</dbReference>
<dbReference type="Proteomes" id="UP000315439">
    <property type="component" value="Unassembled WGS sequence"/>
</dbReference>
<dbReference type="EMBL" id="VIKS01000004">
    <property type="protein sequence ID" value="TQV88283.1"/>
    <property type="molecule type" value="Genomic_DNA"/>
</dbReference>
<proteinExistence type="predicted"/>
<name>A0A545UFW7_9GAMM</name>
<dbReference type="AlphaFoldDB" id="A0A545UFW7"/>
<sequence length="149" mass="17063">MAVNEEKYRRMELRKETGTRVITPPEPPAYNRGPEYLIAHACFSCCKSFKQPDKPEDERNICPDCGRIVYRMGRSFTAPKKSDLKQWRKVQLLYAEGFRFFGSGMHDGPKLPAKLSDVEIFLKDNPHHPLKVAAPNQALKIEAQKTLSN</sequence>
<protein>
    <submittedName>
        <fullName evidence="1">Uncharacterized protein</fullName>
    </submittedName>
</protein>
<evidence type="ECO:0000313" key="2">
    <source>
        <dbReference type="Proteomes" id="UP000315439"/>
    </source>
</evidence>
<dbReference type="OrthoDB" id="1443646at2"/>
<keyword evidence="2" id="KW-1185">Reference proteome</keyword>
<organism evidence="1 2">
    <name type="scientific">Aliikangiella coralliicola</name>
    <dbReference type="NCBI Taxonomy" id="2592383"/>
    <lineage>
        <taxon>Bacteria</taxon>
        <taxon>Pseudomonadati</taxon>
        <taxon>Pseudomonadota</taxon>
        <taxon>Gammaproteobacteria</taxon>
        <taxon>Oceanospirillales</taxon>
        <taxon>Pleioneaceae</taxon>
        <taxon>Aliikangiella</taxon>
    </lineage>
</organism>
<gene>
    <name evidence="1" type="ORF">FLL46_07075</name>
</gene>
<comment type="caution">
    <text evidence="1">The sequence shown here is derived from an EMBL/GenBank/DDBJ whole genome shotgun (WGS) entry which is preliminary data.</text>
</comment>
<accession>A0A545UFW7</accession>